<keyword evidence="3" id="KW-1185">Reference proteome</keyword>
<protein>
    <recommendedName>
        <fullName evidence="1">BTB domain-containing protein</fullName>
    </recommendedName>
</protein>
<name>A0AAD7DKX9_MYCRO</name>
<dbReference type="SUPFAM" id="SSF54695">
    <property type="entry name" value="POZ domain"/>
    <property type="match status" value="1"/>
</dbReference>
<sequence>AEDANFYAEDGNIVLAAKDSENRTIYFRLHRSILVKHSLVFADMFAMPPPPTAEKYDGVPLVEMPDDADGLRTLIALLYDPQCISVILRSEDFAARMFEPVVLARKYQVDWIRTMVASHLERQWPLTLAGWDRI</sequence>
<dbReference type="Gene3D" id="3.30.710.10">
    <property type="entry name" value="Potassium Channel Kv1.1, Chain A"/>
    <property type="match status" value="1"/>
</dbReference>
<evidence type="ECO:0000259" key="1">
    <source>
        <dbReference type="PROSITE" id="PS50097"/>
    </source>
</evidence>
<evidence type="ECO:0000313" key="2">
    <source>
        <dbReference type="EMBL" id="KAJ7693297.1"/>
    </source>
</evidence>
<gene>
    <name evidence="2" type="ORF">B0H17DRAFT_850237</name>
</gene>
<proteinExistence type="predicted"/>
<dbReference type="EMBL" id="JARKIE010000046">
    <property type="protein sequence ID" value="KAJ7693297.1"/>
    <property type="molecule type" value="Genomic_DNA"/>
</dbReference>
<feature type="domain" description="BTB" evidence="1">
    <location>
        <begin position="11"/>
        <end position="80"/>
    </location>
</feature>
<organism evidence="2 3">
    <name type="scientific">Mycena rosella</name>
    <name type="common">Pink bonnet</name>
    <name type="synonym">Agaricus rosellus</name>
    <dbReference type="NCBI Taxonomy" id="1033263"/>
    <lineage>
        <taxon>Eukaryota</taxon>
        <taxon>Fungi</taxon>
        <taxon>Dikarya</taxon>
        <taxon>Basidiomycota</taxon>
        <taxon>Agaricomycotina</taxon>
        <taxon>Agaricomycetes</taxon>
        <taxon>Agaricomycetidae</taxon>
        <taxon>Agaricales</taxon>
        <taxon>Marasmiineae</taxon>
        <taxon>Mycenaceae</taxon>
        <taxon>Mycena</taxon>
    </lineage>
</organism>
<dbReference type="InterPro" id="IPR011333">
    <property type="entry name" value="SKP1/BTB/POZ_sf"/>
</dbReference>
<dbReference type="AlphaFoldDB" id="A0AAD7DKX9"/>
<comment type="caution">
    <text evidence="2">The sequence shown here is derived from an EMBL/GenBank/DDBJ whole genome shotgun (WGS) entry which is preliminary data.</text>
</comment>
<reference evidence="2" key="1">
    <citation type="submission" date="2023-03" db="EMBL/GenBank/DDBJ databases">
        <title>Massive genome expansion in bonnet fungi (Mycena s.s.) driven by repeated elements and novel gene families across ecological guilds.</title>
        <authorList>
            <consortium name="Lawrence Berkeley National Laboratory"/>
            <person name="Harder C.B."/>
            <person name="Miyauchi S."/>
            <person name="Viragh M."/>
            <person name="Kuo A."/>
            <person name="Thoen E."/>
            <person name="Andreopoulos B."/>
            <person name="Lu D."/>
            <person name="Skrede I."/>
            <person name="Drula E."/>
            <person name="Henrissat B."/>
            <person name="Morin E."/>
            <person name="Kohler A."/>
            <person name="Barry K."/>
            <person name="LaButti K."/>
            <person name="Morin E."/>
            <person name="Salamov A."/>
            <person name="Lipzen A."/>
            <person name="Mereny Z."/>
            <person name="Hegedus B."/>
            <person name="Baldrian P."/>
            <person name="Stursova M."/>
            <person name="Weitz H."/>
            <person name="Taylor A."/>
            <person name="Grigoriev I.V."/>
            <person name="Nagy L.G."/>
            <person name="Martin F."/>
            <person name="Kauserud H."/>
        </authorList>
    </citation>
    <scope>NUCLEOTIDE SEQUENCE</scope>
    <source>
        <strain evidence="2">CBHHK067</strain>
    </source>
</reference>
<dbReference type="Proteomes" id="UP001221757">
    <property type="component" value="Unassembled WGS sequence"/>
</dbReference>
<dbReference type="InterPro" id="IPR000210">
    <property type="entry name" value="BTB/POZ_dom"/>
</dbReference>
<evidence type="ECO:0000313" key="3">
    <source>
        <dbReference type="Proteomes" id="UP001221757"/>
    </source>
</evidence>
<accession>A0AAD7DKX9</accession>
<feature type="non-terminal residue" evidence="2">
    <location>
        <position position="134"/>
    </location>
</feature>
<feature type="non-terminal residue" evidence="2">
    <location>
        <position position="1"/>
    </location>
</feature>
<dbReference type="PROSITE" id="PS50097">
    <property type="entry name" value="BTB"/>
    <property type="match status" value="1"/>
</dbReference>